<keyword evidence="6 13" id="KW-0812">Transmembrane</keyword>
<keyword evidence="4 13" id="KW-0813">Transport</keyword>
<evidence type="ECO:0000256" key="8">
    <source>
        <dbReference type="ARBA" id="ARBA00022989"/>
    </source>
</evidence>
<keyword evidence="5 13" id="KW-1003">Cell membrane</keyword>
<evidence type="ECO:0000256" key="12">
    <source>
        <dbReference type="ARBA" id="ARBA00033342"/>
    </source>
</evidence>
<dbReference type="GO" id="GO:0051205">
    <property type="term" value="P:protein insertion into membrane"/>
    <property type="evidence" value="ECO:0007669"/>
    <property type="project" value="TreeGrafter"/>
</dbReference>
<evidence type="ECO:0000256" key="1">
    <source>
        <dbReference type="ARBA" id="ARBA00004429"/>
    </source>
</evidence>
<evidence type="ECO:0000313" key="16">
    <source>
        <dbReference type="EMBL" id="QIL02177.1"/>
    </source>
</evidence>
<accession>A0A6G7ZMF7</accession>
<evidence type="ECO:0000256" key="9">
    <source>
        <dbReference type="ARBA" id="ARBA00023136"/>
    </source>
</evidence>
<dbReference type="PANTHER" id="PTHR12428:SF65">
    <property type="entry name" value="CYTOCHROME C OXIDASE ASSEMBLY PROTEIN COX18, MITOCHONDRIAL"/>
    <property type="match status" value="1"/>
</dbReference>
<dbReference type="GO" id="GO:0032977">
    <property type="term" value="F:membrane insertase activity"/>
    <property type="evidence" value="ECO:0007669"/>
    <property type="project" value="InterPro"/>
</dbReference>
<dbReference type="GO" id="GO:0005886">
    <property type="term" value="C:plasma membrane"/>
    <property type="evidence" value="ECO:0007669"/>
    <property type="project" value="UniProtKB-SubCell"/>
</dbReference>
<keyword evidence="9 13" id="KW-0472">Membrane</keyword>
<evidence type="ECO:0000313" key="17">
    <source>
        <dbReference type="Proteomes" id="UP000502502"/>
    </source>
</evidence>
<evidence type="ECO:0000256" key="13">
    <source>
        <dbReference type="HAMAP-Rule" id="MF_01810"/>
    </source>
</evidence>
<keyword evidence="17" id="KW-1185">Reference proteome</keyword>
<evidence type="ECO:0000256" key="11">
    <source>
        <dbReference type="ARBA" id="ARBA00033245"/>
    </source>
</evidence>
<dbReference type="EMBL" id="CP049871">
    <property type="protein sequence ID" value="QIL02177.1"/>
    <property type="molecule type" value="Genomic_DNA"/>
</dbReference>
<dbReference type="NCBIfam" id="TIGR03592">
    <property type="entry name" value="yidC_oxa1_cterm"/>
    <property type="match status" value="1"/>
</dbReference>
<organism evidence="16 17">
    <name type="scientific">Sphingomonas sinipercae</name>
    <dbReference type="NCBI Taxonomy" id="2714944"/>
    <lineage>
        <taxon>Bacteria</taxon>
        <taxon>Pseudomonadati</taxon>
        <taxon>Pseudomonadota</taxon>
        <taxon>Alphaproteobacteria</taxon>
        <taxon>Sphingomonadales</taxon>
        <taxon>Sphingomonadaceae</taxon>
        <taxon>Sphingomonas</taxon>
    </lineage>
</organism>
<dbReference type="Gene3D" id="2.70.98.90">
    <property type="match status" value="1"/>
</dbReference>
<dbReference type="InterPro" id="IPR019998">
    <property type="entry name" value="Membr_insert_YidC"/>
</dbReference>
<evidence type="ECO:0000256" key="5">
    <source>
        <dbReference type="ARBA" id="ARBA00022475"/>
    </source>
</evidence>
<dbReference type="CDD" id="cd20070">
    <property type="entry name" value="5TM_YidC_Alb3"/>
    <property type="match status" value="1"/>
</dbReference>
<protein>
    <recommendedName>
        <fullName evidence="3 13">Membrane protein insertase YidC</fullName>
    </recommendedName>
    <alternativeName>
        <fullName evidence="12 13">Foldase YidC</fullName>
    </alternativeName>
    <alternativeName>
        <fullName evidence="11 13">Membrane integrase YidC</fullName>
    </alternativeName>
    <alternativeName>
        <fullName evidence="13">Membrane protein YidC</fullName>
    </alternativeName>
</protein>
<proteinExistence type="inferred from homology"/>
<keyword evidence="10 13" id="KW-0143">Chaperone</keyword>
<dbReference type="PRINTS" id="PR01900">
    <property type="entry name" value="YIDCPROTEIN"/>
</dbReference>
<evidence type="ECO:0000259" key="14">
    <source>
        <dbReference type="Pfam" id="PF02096"/>
    </source>
</evidence>
<dbReference type="RefSeq" id="WP_166093556.1">
    <property type="nucleotide sequence ID" value="NZ_CP049871.1"/>
</dbReference>
<keyword evidence="8 13" id="KW-1133">Transmembrane helix</keyword>
<dbReference type="InterPro" id="IPR028053">
    <property type="entry name" value="Membr_insert_YidC_N"/>
</dbReference>
<evidence type="ECO:0000256" key="3">
    <source>
        <dbReference type="ARBA" id="ARBA00015325"/>
    </source>
</evidence>
<dbReference type="InterPro" id="IPR047196">
    <property type="entry name" value="YidC_ALB_C"/>
</dbReference>
<dbReference type="Proteomes" id="UP000502502">
    <property type="component" value="Chromosome"/>
</dbReference>
<dbReference type="HAMAP" id="MF_01810">
    <property type="entry name" value="YidC_type1"/>
    <property type="match status" value="1"/>
</dbReference>
<dbReference type="NCBIfam" id="NF002353">
    <property type="entry name" value="PRK01318.1-4"/>
    <property type="match status" value="1"/>
</dbReference>
<comment type="similarity">
    <text evidence="2 13">Belongs to the OXA1/ALB3/YidC family. Type 1 subfamily.</text>
</comment>
<comment type="subunit">
    <text evidence="13">Interacts with the Sec translocase complex via SecD. Specifically interacts with transmembrane segments of nascent integral membrane proteins during membrane integration.</text>
</comment>
<dbReference type="PRINTS" id="PR00701">
    <property type="entry name" value="60KDINNERMP"/>
</dbReference>
<feature type="transmembrane region" description="Helical" evidence="13">
    <location>
        <begin position="350"/>
        <end position="373"/>
    </location>
</feature>
<gene>
    <name evidence="13 16" type="primary">yidC</name>
    <name evidence="16" type="ORF">G7078_04825</name>
</gene>
<dbReference type="InterPro" id="IPR028055">
    <property type="entry name" value="YidC/Oxa/ALB_C"/>
</dbReference>
<reference evidence="16 17" key="1">
    <citation type="submission" date="2020-03" db="EMBL/GenBank/DDBJ databases">
        <title>Sphingomonas sp. nov., isolated from fish.</title>
        <authorList>
            <person name="Hyun D.-W."/>
            <person name="Bae J.-W."/>
        </authorList>
    </citation>
    <scope>NUCLEOTIDE SEQUENCE [LARGE SCALE GENOMIC DNA]</scope>
    <source>
        <strain evidence="16 17">HDW15C</strain>
    </source>
</reference>
<evidence type="ECO:0000256" key="6">
    <source>
        <dbReference type="ARBA" id="ARBA00022692"/>
    </source>
</evidence>
<comment type="subcellular location">
    <subcellularLocation>
        <location evidence="1">Cell inner membrane</location>
        <topology evidence="1">Multi-pass membrane protein</topology>
    </subcellularLocation>
    <subcellularLocation>
        <location evidence="13">Cell membrane</location>
        <topology evidence="13">Multi-pass membrane protein</topology>
    </subcellularLocation>
</comment>
<evidence type="ECO:0000256" key="10">
    <source>
        <dbReference type="ARBA" id="ARBA00023186"/>
    </source>
</evidence>
<feature type="transmembrane region" description="Helical" evidence="13">
    <location>
        <begin position="421"/>
        <end position="441"/>
    </location>
</feature>
<dbReference type="CDD" id="cd19961">
    <property type="entry name" value="EcYidC-like_peri"/>
    <property type="match status" value="1"/>
</dbReference>
<dbReference type="PANTHER" id="PTHR12428">
    <property type="entry name" value="OXA1"/>
    <property type="match status" value="1"/>
</dbReference>
<feature type="domain" description="Membrane insertase YidC/Oxa/ALB C-terminal" evidence="14">
    <location>
        <begin position="358"/>
        <end position="555"/>
    </location>
</feature>
<keyword evidence="7 13" id="KW-0653">Protein transport</keyword>
<feature type="domain" description="Membrane insertase YidC N-terminal" evidence="15">
    <location>
        <begin position="74"/>
        <end position="345"/>
    </location>
</feature>
<comment type="function">
    <text evidence="13">Required for the insertion and/or proper folding and/or complex formation of integral membrane proteins into the membrane. Involved in integration of membrane proteins that insert both dependently and independently of the Sec translocase complex, as well as at least some lipoproteins. Aids folding of multispanning membrane proteins.</text>
</comment>
<evidence type="ECO:0000259" key="15">
    <source>
        <dbReference type="Pfam" id="PF14849"/>
    </source>
</evidence>
<dbReference type="GO" id="GO:0015031">
    <property type="term" value="P:protein transport"/>
    <property type="evidence" value="ECO:0007669"/>
    <property type="project" value="UniProtKB-KW"/>
</dbReference>
<evidence type="ECO:0000256" key="7">
    <source>
        <dbReference type="ARBA" id="ARBA00022927"/>
    </source>
</evidence>
<dbReference type="Pfam" id="PF14849">
    <property type="entry name" value="YidC_periplas"/>
    <property type="match status" value="1"/>
</dbReference>
<dbReference type="NCBIfam" id="TIGR03593">
    <property type="entry name" value="yidC_nterm"/>
    <property type="match status" value="1"/>
</dbReference>
<feature type="transmembrane region" description="Helical" evidence="13">
    <location>
        <begin position="516"/>
        <end position="540"/>
    </location>
</feature>
<name>A0A6G7ZMF7_9SPHN</name>
<dbReference type="AlphaFoldDB" id="A0A6G7ZMF7"/>
<evidence type="ECO:0000256" key="2">
    <source>
        <dbReference type="ARBA" id="ARBA00010527"/>
    </source>
</evidence>
<sequence length="569" mass="62529">MNDNRNMILALVLSALVLLGWSFLSDRFFPTAAPQTQKVENGTVKPVEQPSAGPVVQTPPKIRARAQVLGETPRVQIRTPRLSGSINLKGARIDDLVLQRERQSIGADSPPVRLLSPAGAPDAYFASFGWSGEGAKLPGPDTVWTASAPVLEPGKPVTLTASNATGQRFAITIGVDQDYLFSVQQQVANGGTGAIAVRPYGLLSRADKSKDATSWTMHVGPLGFLGGSAEYGVDWDTLNGGKSKSVSSNGGWLGFTDKYWLTALAPAGNAPIAASFRGTPSGGYQADYAAAPQVVAPGATVTTKTRLFAGAKEKALLDRYEDAGIPKLSKSIDWGWFEWFMRPIADLLNWLFKVTGNFGVAIICLTFIVRLLMFPIAQKQFASMAAMRRVQPKIKAMQERFKNDKQKQQQEMLKLYQQEKINPAAGCLPILLQIPVFYALYKVLMVSVEMRHQPFALWIKDLSAPDPLTPVNLFGLLDFTPPHFLALGLLPILLGVTMWLQFKLNPQQMDPAQQAIFAWMPWIMMFVLAPFAAGLVLYWVTSNILTIAQQWWLYRRFGLHLSDTHPVKT</sequence>
<evidence type="ECO:0000256" key="4">
    <source>
        <dbReference type="ARBA" id="ARBA00022448"/>
    </source>
</evidence>
<dbReference type="InterPro" id="IPR038221">
    <property type="entry name" value="YidC_periplasmic_sf"/>
</dbReference>
<feature type="transmembrane region" description="Helical" evidence="13">
    <location>
        <begin position="484"/>
        <end position="504"/>
    </location>
</feature>
<dbReference type="InterPro" id="IPR001708">
    <property type="entry name" value="YidC/ALB3/OXA1/COX18"/>
</dbReference>
<dbReference type="KEGG" id="ssin:G7078_04825"/>
<dbReference type="Pfam" id="PF02096">
    <property type="entry name" value="60KD_IMP"/>
    <property type="match status" value="1"/>
</dbReference>